<keyword evidence="2" id="KW-1185">Reference proteome</keyword>
<name>A0ACC5ZAW7_9TELE</name>
<dbReference type="EMBL" id="CM040995">
    <property type="protein sequence ID" value="MCJ8745273.1"/>
    <property type="molecule type" value="Genomic_DNA"/>
</dbReference>
<evidence type="ECO:0000313" key="2">
    <source>
        <dbReference type="Proteomes" id="UP000830395"/>
    </source>
</evidence>
<dbReference type="Proteomes" id="UP000830395">
    <property type="component" value="Chromosome 21"/>
</dbReference>
<gene>
    <name evidence="1" type="ORF">PDJAM_G00128420</name>
</gene>
<comment type="caution">
    <text evidence="1">The sequence shown here is derived from an EMBL/GenBank/DDBJ whole genome shotgun (WGS) entry which is preliminary data.</text>
</comment>
<feature type="non-terminal residue" evidence="1">
    <location>
        <position position="51"/>
    </location>
</feature>
<sequence length="51" mass="5482">MHDAPSVLLSNVYKGVSRGQDHQGSASSPAKSVCLPYKKSRISMLPIIPMV</sequence>
<protein>
    <submittedName>
        <fullName evidence="1">Uncharacterized protein</fullName>
    </submittedName>
</protein>
<evidence type="ECO:0000313" key="1">
    <source>
        <dbReference type="EMBL" id="MCJ8745273.1"/>
    </source>
</evidence>
<organism evidence="1 2">
    <name type="scientific">Pangasius djambal</name>
    <dbReference type="NCBI Taxonomy" id="1691987"/>
    <lineage>
        <taxon>Eukaryota</taxon>
        <taxon>Metazoa</taxon>
        <taxon>Chordata</taxon>
        <taxon>Craniata</taxon>
        <taxon>Vertebrata</taxon>
        <taxon>Euteleostomi</taxon>
        <taxon>Actinopterygii</taxon>
        <taxon>Neopterygii</taxon>
        <taxon>Teleostei</taxon>
        <taxon>Ostariophysi</taxon>
        <taxon>Siluriformes</taxon>
        <taxon>Pangasiidae</taxon>
        <taxon>Pangasius</taxon>
    </lineage>
</organism>
<proteinExistence type="predicted"/>
<accession>A0ACC5ZAW7</accession>
<reference evidence="1" key="1">
    <citation type="submission" date="2020-02" db="EMBL/GenBank/DDBJ databases">
        <title>Genome sequencing of the panga catfish, Pangasius djambal.</title>
        <authorList>
            <person name="Wen M."/>
            <person name="Zahm M."/>
            <person name="Roques C."/>
            <person name="Cabau C."/>
            <person name="Klopp C."/>
            <person name="Donnadieu C."/>
            <person name="Jouanno E."/>
            <person name="Avarre J.-C."/>
            <person name="Campet M."/>
            <person name="Ha T."/>
            <person name="Dugue R."/>
            <person name="Lampietro C."/>
            <person name="Louis A."/>
            <person name="Herpin A."/>
            <person name="Echchiki A."/>
            <person name="Berthelot C."/>
            <person name="Parey E."/>
            <person name="Roest-Crollius H."/>
            <person name="Braasch I."/>
            <person name="Postlethwait J.H."/>
            <person name="Bobe J."/>
            <person name="Montfort J."/>
            <person name="Bouchez O."/>
            <person name="Begum T."/>
            <person name="Schartl M."/>
            <person name="Gustiano R."/>
            <person name="Guiguen Y."/>
        </authorList>
    </citation>
    <scope>NUCLEOTIDE SEQUENCE</scope>
    <source>
        <strain evidence="1">Pdj_M5554</strain>
    </source>
</reference>